<keyword evidence="2" id="KW-1185">Reference proteome</keyword>
<sequence>MEFDGFDIRFSVVELCDYLMNNFKIPEETVHLLQVEQVDGRTLLDLNDDELQMVGFKTLGLRKSIQRLILQFNNVHDTMKIQRKCHFPDLTDLVAKDDAGKEALSQLG</sequence>
<organism evidence="1 2">
    <name type="scientific">Clavelina lepadiformis</name>
    <name type="common">Light-bulb sea squirt</name>
    <name type="synonym">Ascidia lepadiformis</name>
    <dbReference type="NCBI Taxonomy" id="159417"/>
    <lineage>
        <taxon>Eukaryota</taxon>
        <taxon>Metazoa</taxon>
        <taxon>Chordata</taxon>
        <taxon>Tunicata</taxon>
        <taxon>Ascidiacea</taxon>
        <taxon>Aplousobranchia</taxon>
        <taxon>Clavelinidae</taxon>
        <taxon>Clavelina</taxon>
    </lineage>
</organism>
<evidence type="ECO:0000313" key="1">
    <source>
        <dbReference type="EMBL" id="CAK8690106.1"/>
    </source>
</evidence>
<accession>A0ABP0GGU7</accession>
<comment type="caution">
    <text evidence="1">The sequence shown here is derived from an EMBL/GenBank/DDBJ whole genome shotgun (WGS) entry which is preliminary data.</text>
</comment>
<proteinExistence type="predicted"/>
<dbReference type="InterPro" id="IPR013761">
    <property type="entry name" value="SAM/pointed_sf"/>
</dbReference>
<name>A0ABP0GGU7_CLALP</name>
<protein>
    <recommendedName>
        <fullName evidence="3">SAM domain-containing protein</fullName>
    </recommendedName>
</protein>
<reference evidence="1 2" key="1">
    <citation type="submission" date="2024-02" db="EMBL/GenBank/DDBJ databases">
        <authorList>
            <person name="Daric V."/>
            <person name="Darras S."/>
        </authorList>
    </citation>
    <scope>NUCLEOTIDE SEQUENCE [LARGE SCALE GENOMIC DNA]</scope>
</reference>
<dbReference type="SUPFAM" id="SSF47769">
    <property type="entry name" value="SAM/Pointed domain"/>
    <property type="match status" value="1"/>
</dbReference>
<dbReference type="EMBL" id="CAWYQH010000114">
    <property type="protein sequence ID" value="CAK8690106.1"/>
    <property type="molecule type" value="Genomic_DNA"/>
</dbReference>
<gene>
    <name evidence="1" type="ORF">CVLEPA_LOCUS22743</name>
</gene>
<evidence type="ECO:0000313" key="2">
    <source>
        <dbReference type="Proteomes" id="UP001642483"/>
    </source>
</evidence>
<dbReference type="Gene3D" id="1.10.150.50">
    <property type="entry name" value="Transcription Factor, Ets-1"/>
    <property type="match status" value="1"/>
</dbReference>
<evidence type="ECO:0008006" key="3">
    <source>
        <dbReference type="Google" id="ProtNLM"/>
    </source>
</evidence>
<dbReference type="Proteomes" id="UP001642483">
    <property type="component" value="Unassembled WGS sequence"/>
</dbReference>
<dbReference type="CDD" id="cd09487">
    <property type="entry name" value="SAM_superfamily"/>
    <property type="match status" value="1"/>
</dbReference>